<name>A0ABY5AS64_9CYAN</name>
<dbReference type="Proteomes" id="UP001056708">
    <property type="component" value="Chromosome"/>
</dbReference>
<keyword evidence="3" id="KW-1185">Reference proteome</keyword>
<accession>A0ABY5AS64</accession>
<feature type="compositionally biased region" description="Polar residues" evidence="1">
    <location>
        <begin position="15"/>
        <end position="24"/>
    </location>
</feature>
<reference evidence="2" key="1">
    <citation type="submission" date="2022-06" db="EMBL/GenBank/DDBJ databases">
        <title>Genome sequence of Phormidium yuhuli AB48 isolated from an industrial photobioreactor environment.</title>
        <authorList>
            <person name="Qiu Y."/>
            <person name="Noonan A.J.C."/>
            <person name="Dofher K."/>
            <person name="Koch M."/>
            <person name="Kieft B."/>
            <person name="Lin X."/>
            <person name="Ziels R.M."/>
            <person name="Hallam S.J."/>
        </authorList>
    </citation>
    <scope>NUCLEOTIDE SEQUENCE</scope>
    <source>
        <strain evidence="2">AB48</strain>
    </source>
</reference>
<evidence type="ECO:0000256" key="1">
    <source>
        <dbReference type="SAM" id="MobiDB-lite"/>
    </source>
</evidence>
<feature type="compositionally biased region" description="Basic residues" evidence="1">
    <location>
        <begin position="1"/>
        <end position="13"/>
    </location>
</feature>
<dbReference type="EMBL" id="CP098611">
    <property type="protein sequence ID" value="USR91703.1"/>
    <property type="molecule type" value="Genomic_DNA"/>
</dbReference>
<dbReference type="RefSeq" id="WP_252663733.1">
    <property type="nucleotide sequence ID" value="NZ_CP098611.1"/>
</dbReference>
<evidence type="ECO:0000313" key="3">
    <source>
        <dbReference type="Proteomes" id="UP001056708"/>
    </source>
</evidence>
<evidence type="ECO:0000313" key="2">
    <source>
        <dbReference type="EMBL" id="USR91703.1"/>
    </source>
</evidence>
<feature type="region of interest" description="Disordered" evidence="1">
    <location>
        <begin position="1"/>
        <end position="24"/>
    </location>
</feature>
<protein>
    <submittedName>
        <fullName evidence="2">Uncharacterized protein</fullName>
    </submittedName>
</protein>
<proteinExistence type="predicted"/>
<gene>
    <name evidence="2" type="ORF">NEA10_02955</name>
</gene>
<sequence length="140" mass="16470">MANQKNKKNKKKMSQADSTTNQSPEVGFERYSLDRYAHDLVFQRKELENEVLNQVHKMRSTVAFGLERFWGEQHRLDGEKAAYWRAMWHTLATILQDAGIALPNDATNLWEFDPEHRKIALAILTQLCDCAIWWTQRYKS</sequence>
<organism evidence="2 3">
    <name type="scientific">Phormidium yuhuli AB48</name>
    <dbReference type="NCBI Taxonomy" id="2940671"/>
    <lineage>
        <taxon>Bacteria</taxon>
        <taxon>Bacillati</taxon>
        <taxon>Cyanobacteriota</taxon>
        <taxon>Cyanophyceae</taxon>
        <taxon>Oscillatoriophycideae</taxon>
        <taxon>Oscillatoriales</taxon>
        <taxon>Oscillatoriaceae</taxon>
        <taxon>Phormidium</taxon>
        <taxon>Phormidium yuhuli</taxon>
    </lineage>
</organism>